<protein>
    <recommendedName>
        <fullName evidence="3">Secreted protein</fullName>
    </recommendedName>
</protein>
<evidence type="ECO:0000313" key="1">
    <source>
        <dbReference type="EMBL" id="KAJ1102345.1"/>
    </source>
</evidence>
<keyword evidence="2" id="KW-1185">Reference proteome</keyword>
<comment type="caution">
    <text evidence="1">The sequence shown here is derived from an EMBL/GenBank/DDBJ whole genome shotgun (WGS) entry which is preliminary data.</text>
</comment>
<evidence type="ECO:0008006" key="3">
    <source>
        <dbReference type="Google" id="ProtNLM"/>
    </source>
</evidence>
<sequence>MGRMRLRLNAASQPPFCFLLAASSGLRISLCRCSIYCVKAPVKAPSLRKQNAPSGVPFWVIIFAGLSEPRLRPRERLT</sequence>
<accession>A0AAV7MF36</accession>
<proteinExistence type="predicted"/>
<name>A0AAV7MF36_PLEWA</name>
<dbReference type="Proteomes" id="UP001066276">
    <property type="component" value="Chromosome 10"/>
</dbReference>
<reference evidence="1" key="1">
    <citation type="journal article" date="2022" name="bioRxiv">
        <title>Sequencing and chromosome-scale assembly of the giantPleurodeles waltlgenome.</title>
        <authorList>
            <person name="Brown T."/>
            <person name="Elewa A."/>
            <person name="Iarovenko S."/>
            <person name="Subramanian E."/>
            <person name="Araus A.J."/>
            <person name="Petzold A."/>
            <person name="Susuki M."/>
            <person name="Suzuki K.-i.T."/>
            <person name="Hayashi T."/>
            <person name="Toyoda A."/>
            <person name="Oliveira C."/>
            <person name="Osipova E."/>
            <person name="Leigh N.D."/>
            <person name="Simon A."/>
            <person name="Yun M.H."/>
        </authorList>
    </citation>
    <scope>NUCLEOTIDE SEQUENCE</scope>
    <source>
        <strain evidence="1">20211129_DDA</strain>
        <tissue evidence="1">Liver</tissue>
    </source>
</reference>
<gene>
    <name evidence="1" type="ORF">NDU88_007396</name>
</gene>
<dbReference type="EMBL" id="JANPWB010000014">
    <property type="protein sequence ID" value="KAJ1102345.1"/>
    <property type="molecule type" value="Genomic_DNA"/>
</dbReference>
<evidence type="ECO:0000313" key="2">
    <source>
        <dbReference type="Proteomes" id="UP001066276"/>
    </source>
</evidence>
<organism evidence="1 2">
    <name type="scientific">Pleurodeles waltl</name>
    <name type="common">Iberian ribbed newt</name>
    <dbReference type="NCBI Taxonomy" id="8319"/>
    <lineage>
        <taxon>Eukaryota</taxon>
        <taxon>Metazoa</taxon>
        <taxon>Chordata</taxon>
        <taxon>Craniata</taxon>
        <taxon>Vertebrata</taxon>
        <taxon>Euteleostomi</taxon>
        <taxon>Amphibia</taxon>
        <taxon>Batrachia</taxon>
        <taxon>Caudata</taxon>
        <taxon>Salamandroidea</taxon>
        <taxon>Salamandridae</taxon>
        <taxon>Pleurodelinae</taxon>
        <taxon>Pleurodeles</taxon>
    </lineage>
</organism>
<dbReference type="AlphaFoldDB" id="A0AAV7MF36"/>